<organism evidence="1 2">
    <name type="scientific">Mycobacterium phage Jeon</name>
    <dbReference type="NCBI Taxonomy" id="2108123"/>
    <lineage>
        <taxon>Viruses</taxon>
        <taxon>Duplodnaviria</taxon>
        <taxon>Heunggongvirae</taxon>
        <taxon>Uroviricota</taxon>
        <taxon>Caudoviricetes</taxon>
        <taxon>Northamptonvirus</taxon>
        <taxon>Northamptonvirus jeon</taxon>
    </lineage>
</organism>
<sequence>MSAAEHLRLVAPRTDLVVSVLSEHPDVVMVSHHGEPMEPITPADARWFAAALIAAAAEAEKLQSEVIQLPEPAEAVTMQDCAGSGKPFKPGTLSRDGEVAKCSACGTNRYVRDDGSIEPHQVPVAAVLAEGEDK</sequence>
<dbReference type="RefSeq" id="YP_010665346.1">
    <property type="nucleotide sequence ID" value="NC_070934.1"/>
</dbReference>
<dbReference type="Proteomes" id="UP000241956">
    <property type="component" value="Segment"/>
</dbReference>
<proteinExistence type="predicted"/>
<accession>A0A2P1JRI5</accession>
<evidence type="ECO:0000313" key="1">
    <source>
        <dbReference type="EMBL" id="AVO21765.1"/>
    </source>
</evidence>
<keyword evidence="2" id="KW-1185">Reference proteome</keyword>
<reference evidence="1 2" key="1">
    <citation type="submission" date="2018-02" db="EMBL/GenBank/DDBJ databases">
        <authorList>
            <person name="Borochov A."/>
            <person name="Gil C.E."/>
            <person name="Green C.A."/>
            <person name="Jean P.M."/>
            <person name="Kim K."/>
            <person name="Kwun D."/>
            <person name="Lee D."/>
            <person name="Lochan S."/>
            <person name="Mansoor S.A."/>
            <person name="Obregon B.R.Y.A.N."/>
            <person name="Parra P.A."/>
            <person name="Ramdihal J.D."/>
            <person name="Sahadeo J."/>
            <person name="Sohail M."/>
            <person name="Talavera L."/>
            <person name="Velarde S."/>
            <person name="Vera M."/>
            <person name="Wong H."/>
            <person name="Xue J."/>
            <person name="Golebiewska U.P."/>
            <person name="Garlena R.A."/>
            <person name="Russell D.A."/>
            <person name="Pope W.H."/>
            <person name="Jacobs-Sera D."/>
            <person name="Hatfull G.F."/>
        </authorList>
    </citation>
    <scope>NUCLEOTIDE SEQUENCE [LARGE SCALE GENOMIC DNA]</scope>
</reference>
<dbReference type="KEGG" id="vg:77941411"/>
<name>A0A2P1JRI5_9CAUD</name>
<gene>
    <name evidence="1" type="primary">62</name>
    <name evidence="1" type="ORF">SEA_JEON_62</name>
</gene>
<evidence type="ECO:0000313" key="2">
    <source>
        <dbReference type="Proteomes" id="UP000241956"/>
    </source>
</evidence>
<dbReference type="GeneID" id="77941411"/>
<dbReference type="EMBL" id="MH001450">
    <property type="protein sequence ID" value="AVO21765.1"/>
    <property type="molecule type" value="Genomic_DNA"/>
</dbReference>
<protein>
    <submittedName>
        <fullName evidence="1">Uncharacterized protein</fullName>
    </submittedName>
</protein>